<feature type="non-terminal residue" evidence="1">
    <location>
        <position position="30"/>
    </location>
</feature>
<dbReference type="AlphaFoldDB" id="X1F0B3"/>
<protein>
    <submittedName>
        <fullName evidence="1">Uncharacterized protein</fullName>
    </submittedName>
</protein>
<proteinExistence type="predicted"/>
<sequence length="30" mass="3461">MENTYSNFKNINRNSTASSVTSYRGLYTIK</sequence>
<accession>X1F0B3</accession>
<name>X1F0B3_9ZZZZ</name>
<dbReference type="EMBL" id="BART01038112">
    <property type="protein sequence ID" value="GAH14263.1"/>
    <property type="molecule type" value="Genomic_DNA"/>
</dbReference>
<comment type="caution">
    <text evidence="1">The sequence shown here is derived from an EMBL/GenBank/DDBJ whole genome shotgun (WGS) entry which is preliminary data.</text>
</comment>
<organism evidence="1">
    <name type="scientific">marine sediment metagenome</name>
    <dbReference type="NCBI Taxonomy" id="412755"/>
    <lineage>
        <taxon>unclassified sequences</taxon>
        <taxon>metagenomes</taxon>
        <taxon>ecological metagenomes</taxon>
    </lineage>
</organism>
<gene>
    <name evidence="1" type="ORF">S01H4_63398</name>
</gene>
<evidence type="ECO:0000313" key="1">
    <source>
        <dbReference type="EMBL" id="GAH14263.1"/>
    </source>
</evidence>
<reference evidence="1" key="1">
    <citation type="journal article" date="2014" name="Front. Microbiol.">
        <title>High frequency of phylogenetically diverse reductive dehalogenase-homologous genes in deep subseafloor sedimentary metagenomes.</title>
        <authorList>
            <person name="Kawai M."/>
            <person name="Futagami T."/>
            <person name="Toyoda A."/>
            <person name="Takaki Y."/>
            <person name="Nishi S."/>
            <person name="Hori S."/>
            <person name="Arai W."/>
            <person name="Tsubouchi T."/>
            <person name="Morono Y."/>
            <person name="Uchiyama I."/>
            <person name="Ito T."/>
            <person name="Fujiyama A."/>
            <person name="Inagaki F."/>
            <person name="Takami H."/>
        </authorList>
    </citation>
    <scope>NUCLEOTIDE SEQUENCE</scope>
    <source>
        <strain evidence="1">Expedition CK06-06</strain>
    </source>
</reference>